<comment type="caution">
    <text evidence="2">The sequence shown here is derived from an EMBL/GenBank/DDBJ whole genome shotgun (WGS) entry which is preliminary data.</text>
</comment>
<protein>
    <submittedName>
        <fullName evidence="2">Uncharacterized protein</fullName>
    </submittedName>
</protein>
<evidence type="ECO:0000256" key="1">
    <source>
        <dbReference type="SAM" id="Phobius"/>
    </source>
</evidence>
<keyword evidence="1" id="KW-0812">Transmembrane</keyword>
<dbReference type="EMBL" id="BOOU01000024">
    <property type="protein sequence ID" value="GII76662.1"/>
    <property type="molecule type" value="Genomic_DNA"/>
</dbReference>
<feature type="transmembrane region" description="Helical" evidence="1">
    <location>
        <begin position="128"/>
        <end position="147"/>
    </location>
</feature>
<evidence type="ECO:0000313" key="2">
    <source>
        <dbReference type="EMBL" id="GII76662.1"/>
    </source>
</evidence>
<gene>
    <name evidence="2" type="ORF">Sru01_16440</name>
</gene>
<proteinExistence type="predicted"/>
<sequence>MSAALIFVCSNDVGPYLNALAYLSDKHNISDFKFVFVTGAMIEGPQTSFVETIVLALEDLASGTYEKRCVEIDARTAGQYATLAANLKSNSRSTEVVSLDELPDLLAKQVAETGRAKLFVDVTGLPKILMARVLLVCLVGGFHVYAFELRHRVDREFPERSLYFAMPPGAFDYPPLARDLAVHNSVRQLINVRRVLWITAMVSLVGVVCFATLLLIDSSNTVLAVVGLAANIIGIASGALQALATRSGP</sequence>
<keyword evidence="3" id="KW-1185">Reference proteome</keyword>
<dbReference type="RefSeq" id="WP_203983281.1">
    <property type="nucleotide sequence ID" value="NZ_BOOU01000024.1"/>
</dbReference>
<dbReference type="AlphaFoldDB" id="A0A919UZT6"/>
<reference evidence="2" key="1">
    <citation type="submission" date="2021-01" db="EMBL/GenBank/DDBJ databases">
        <title>Whole genome shotgun sequence of Sphaerisporangium rufum NBRC 109079.</title>
        <authorList>
            <person name="Komaki H."/>
            <person name="Tamura T."/>
        </authorList>
    </citation>
    <scope>NUCLEOTIDE SEQUENCE</scope>
    <source>
        <strain evidence="2">NBRC 109079</strain>
    </source>
</reference>
<feature type="transmembrane region" description="Helical" evidence="1">
    <location>
        <begin position="195"/>
        <end position="216"/>
    </location>
</feature>
<keyword evidence="1" id="KW-0472">Membrane</keyword>
<feature type="transmembrane region" description="Helical" evidence="1">
    <location>
        <begin position="222"/>
        <end position="244"/>
    </location>
</feature>
<evidence type="ECO:0000313" key="3">
    <source>
        <dbReference type="Proteomes" id="UP000655287"/>
    </source>
</evidence>
<accession>A0A919UZT6</accession>
<dbReference type="Proteomes" id="UP000655287">
    <property type="component" value="Unassembled WGS sequence"/>
</dbReference>
<keyword evidence="1" id="KW-1133">Transmembrane helix</keyword>
<organism evidence="2 3">
    <name type="scientific">Sphaerisporangium rufum</name>
    <dbReference type="NCBI Taxonomy" id="1381558"/>
    <lineage>
        <taxon>Bacteria</taxon>
        <taxon>Bacillati</taxon>
        <taxon>Actinomycetota</taxon>
        <taxon>Actinomycetes</taxon>
        <taxon>Streptosporangiales</taxon>
        <taxon>Streptosporangiaceae</taxon>
        <taxon>Sphaerisporangium</taxon>
    </lineage>
</organism>
<name>A0A919UZT6_9ACTN</name>